<dbReference type="InterPro" id="IPR036047">
    <property type="entry name" value="F-box-like_dom_sf"/>
</dbReference>
<proteinExistence type="predicted"/>
<sequence length="917" mass="103411">MTGMSKLPQDVVHEILVALSDFSTLAAAIRTCKSFYDAFQVHSKLVTHAVLRKASGPALLHAKRLDHFICIVVESPNMALPRNLPADEFFESDAWKLTRDVAMRMESRGGDVQILEDTFSLRHKDRTSLISKLDVIERLRFHRAVYRYWICHEILKHDMLREPGEDDEEDEDGNDVDGNVDPVVLGGSTSDELFELIEICTFLKAMEVWQCRTTSTSPAPYVPFWTSVDPGQLAQSLETRQTCTDYDNGVGYHDVISLAARKLLHALAIPNDRIAQAYPKTILDAVCGADSRCSRCQVVHGNELYGQTNMHLLAGMLVAADEGSLLPGLLPRNRYELQLLYNHLLQNGPPISSDVVVGEMIAMDTDGAGADEETWSFDDWYCLDCIRELYRQRFMRWWREKKQKNGAPTQDDCWYGYNCRTMTHKTSHAAKLNHLCKPTRGDAPNIAPAHVAAAASLSYRDALSLSHTCKAARALPLEPALHTIVLDRSTKQLITFKDFLLAMPSRPLFLRSLVITKNVTWDMDDLLDKVASAVADILERALKLEQFNCGSIRELSNADPRIGTSLVSLQKLTHLTLLDGGLETSITATTLKSPRIEQLTIDMLSRGNRLTFVSFYGKIARYSRLQSLSISKMYDTITIPVPPQTDIVIPSLRTLALHSTYIPLSLASTMFPNVTNITFTNARHFPSVHRPELDPAEVATCWPTLQEAHIDARDLALWPIASRVRWLDLDVLRGGDSHQAIHAVNRTDPRVLSCAYTTEAANLFWKRLPLIALSLRFLDLKLLELSSYPRGCIQERVLKHLSRFHALTALFLCVRAFHQPNDLDAEIISIAKGLGRRNAKLQFVGVSFTDGRTMREDHPVWEEELQSSRWFFVRRSDECDLASLQDLPTNMGLSVRNYMYKADYDAPDWAKRLPTIA</sequence>
<dbReference type="OrthoDB" id="2780918at2759"/>
<dbReference type="SUPFAM" id="SSF52058">
    <property type="entry name" value="L domain-like"/>
    <property type="match status" value="1"/>
</dbReference>
<gene>
    <name evidence="1" type="ORF">BN946_scf184781.g1</name>
</gene>
<dbReference type="Proteomes" id="UP000029665">
    <property type="component" value="Unassembled WGS sequence"/>
</dbReference>
<dbReference type="AlphaFoldDB" id="A0A060SW35"/>
<dbReference type="PANTHER" id="PTHR16079:SF4">
    <property type="entry name" value="E3 UBIQUITIN-PROTEIN LIGASE CHFR"/>
    <property type="match status" value="1"/>
</dbReference>
<evidence type="ECO:0000313" key="1">
    <source>
        <dbReference type="EMBL" id="CDO76424.1"/>
    </source>
</evidence>
<dbReference type="GO" id="GO:0004842">
    <property type="term" value="F:ubiquitin-protein transferase activity"/>
    <property type="evidence" value="ECO:0007669"/>
    <property type="project" value="TreeGrafter"/>
</dbReference>
<dbReference type="SUPFAM" id="SSF81383">
    <property type="entry name" value="F-box domain"/>
    <property type="match status" value="1"/>
</dbReference>
<evidence type="ECO:0000313" key="2">
    <source>
        <dbReference type="Proteomes" id="UP000029665"/>
    </source>
</evidence>
<evidence type="ECO:0008006" key="3">
    <source>
        <dbReference type="Google" id="ProtNLM"/>
    </source>
</evidence>
<name>A0A060SW35_PYCCI</name>
<dbReference type="GO" id="GO:0016567">
    <property type="term" value="P:protein ubiquitination"/>
    <property type="evidence" value="ECO:0007669"/>
    <property type="project" value="TreeGrafter"/>
</dbReference>
<comment type="caution">
    <text evidence="1">The sequence shown here is derived from an EMBL/GenBank/DDBJ whole genome shotgun (WGS) entry which is preliminary data.</text>
</comment>
<keyword evidence="2" id="KW-1185">Reference proteome</keyword>
<accession>A0A060SW35</accession>
<reference evidence="1" key="1">
    <citation type="submission" date="2014-01" db="EMBL/GenBank/DDBJ databases">
        <title>The genome of the white-rot fungus Pycnoporus cinnabarinus: a basidiomycete model with a versatile arsenal for lignocellulosic biomass breakdown.</title>
        <authorList>
            <person name="Levasseur A."/>
            <person name="Lomascolo A."/>
            <person name="Ruiz-Duenas F.J."/>
            <person name="Uzan E."/>
            <person name="Piumi F."/>
            <person name="Kues U."/>
            <person name="Ram A.F.J."/>
            <person name="Murat C."/>
            <person name="Haon M."/>
            <person name="Benoit I."/>
            <person name="Arfi Y."/>
            <person name="Chevret D."/>
            <person name="Drula E."/>
            <person name="Kwon M.J."/>
            <person name="Gouret P."/>
            <person name="Lesage-Meessen L."/>
            <person name="Lombard V."/>
            <person name="Mariette J."/>
            <person name="Noirot C."/>
            <person name="Park J."/>
            <person name="Patyshakuliyeva A."/>
            <person name="Wieneger R.A.B."/>
            <person name="Wosten H.A.B."/>
            <person name="Martin F."/>
            <person name="Coutinho P.M."/>
            <person name="de Vries R."/>
            <person name="Martinez A.T."/>
            <person name="Klopp C."/>
            <person name="Pontarotti P."/>
            <person name="Henrissat B."/>
            <person name="Record E."/>
        </authorList>
    </citation>
    <scope>NUCLEOTIDE SEQUENCE [LARGE SCALE GENOMIC DNA]</scope>
    <source>
        <strain evidence="1">BRFM137</strain>
    </source>
</reference>
<dbReference type="PANTHER" id="PTHR16079">
    <property type="entry name" value="UBIQUITIN LIGASE PROTEIN CHFR"/>
    <property type="match status" value="1"/>
</dbReference>
<dbReference type="STRING" id="5643.A0A060SW35"/>
<dbReference type="HOGENOM" id="CLU_317638_0_0_1"/>
<dbReference type="GO" id="GO:0006511">
    <property type="term" value="P:ubiquitin-dependent protein catabolic process"/>
    <property type="evidence" value="ECO:0007669"/>
    <property type="project" value="TreeGrafter"/>
</dbReference>
<dbReference type="EMBL" id="CCBP010000374">
    <property type="protein sequence ID" value="CDO76424.1"/>
    <property type="molecule type" value="Genomic_DNA"/>
</dbReference>
<organism evidence="1 2">
    <name type="scientific">Pycnoporus cinnabarinus</name>
    <name type="common">Cinnabar-red polypore</name>
    <name type="synonym">Trametes cinnabarina</name>
    <dbReference type="NCBI Taxonomy" id="5643"/>
    <lineage>
        <taxon>Eukaryota</taxon>
        <taxon>Fungi</taxon>
        <taxon>Dikarya</taxon>
        <taxon>Basidiomycota</taxon>
        <taxon>Agaricomycotina</taxon>
        <taxon>Agaricomycetes</taxon>
        <taxon>Polyporales</taxon>
        <taxon>Polyporaceae</taxon>
        <taxon>Trametes</taxon>
    </lineage>
</organism>
<protein>
    <recommendedName>
        <fullName evidence="3">F-box domain-containing protein</fullName>
    </recommendedName>
</protein>
<dbReference type="InterPro" id="IPR052256">
    <property type="entry name" value="E3_ubiquitin-ligase_CHFR"/>
</dbReference>
<dbReference type="GO" id="GO:0005634">
    <property type="term" value="C:nucleus"/>
    <property type="evidence" value="ECO:0007669"/>
    <property type="project" value="TreeGrafter"/>
</dbReference>